<name>A0ABY7TX18_9SPHN</name>
<dbReference type="Gene3D" id="3.90.320.10">
    <property type="match status" value="1"/>
</dbReference>
<gene>
    <name evidence="2" type="primary">addB</name>
    <name evidence="2" type="ORF">PQ457_12055</name>
</gene>
<evidence type="ECO:0000313" key="2">
    <source>
        <dbReference type="EMBL" id="WCT76664.1"/>
    </source>
</evidence>
<dbReference type="RefSeq" id="WP_273617074.1">
    <property type="nucleotide sequence ID" value="NZ_CP117417.1"/>
</dbReference>
<dbReference type="SUPFAM" id="SSF52980">
    <property type="entry name" value="Restriction endonuclease-like"/>
    <property type="match status" value="1"/>
</dbReference>
<dbReference type="Pfam" id="PF12705">
    <property type="entry name" value="PDDEXK_1"/>
    <property type="match status" value="1"/>
</dbReference>
<proteinExistence type="predicted"/>
<evidence type="ECO:0000313" key="3">
    <source>
        <dbReference type="Proteomes" id="UP001218231"/>
    </source>
</evidence>
<dbReference type="InterPro" id="IPR038726">
    <property type="entry name" value="PDDEXK_AddAB-type"/>
</dbReference>
<feature type="domain" description="PD-(D/E)XK endonuclease-like" evidence="1">
    <location>
        <begin position="744"/>
        <end position="985"/>
    </location>
</feature>
<dbReference type="InterPro" id="IPR014153">
    <property type="entry name" value="Ds_break_AddB"/>
</dbReference>
<sequence length="1026" mass="111071">MSDRVTARLPKVYSIPAHRGFADALVAGLIPRYADPDLGLARLTLLLPNQRAARNLTEAFVRSGTDGFRGGAVSSKGGGLLLPRMVIVGDLDLDEALGPLLDPIGAADIPPAADPTRRWLRLAQILAQVEGAQGAQGGAVRLRRAAEIAQSIDRLAVEGIAPEDLLKEDVLAIIGEQAEHWRQSTRAFLTVQAHWRAELDARGEVDPPVRRNMLFDRAALVWRDNPPPHAVVAAGITSASPSLARFLRVVAGLPGGAVVLPDLDLALDDAVWEELGHAGVAPELGAAPFGREDALTHPQYHLKLLLNRMGVARGELDLWHRAGPSAAPPERSKAISNLFLPARASARWVDLAERQRRLSAVRLMQSEHPGEEAQAIAILMREALETPEKRVALVTPDRGLASRVVAHLQRWGIKADDTAGRALPQTAAGRLMLLLAEVAGEGAPPVPLIALLGHPMVGGSQGRALWLDHVRVLDLNLRGPRPDAGLAPLRAIIERIEKKRGPGPLTAWWDEVEGILGPLMSLPEEVPLSDLIDALVAAGEALCGEELWAEAPGRSLSSFVENLRLAASAEGTRLQVRDLASVLRHAMDKVAVRPPWGGHPRVAIYGLLEARMTRSDLVICGGLTEGSWPGSPSPDPLLPPAVLRHLGVPGAEFRIGLAAHDLAGCLGAPQVVLSWAHRDEGGPVIPSRFVLRVQAMLGKELSKSHAEELAVTYARDIDVGKVAAPHPRPQPMPSAEQRRVDIPVTALDRLRADPYQFYAQAILRLKSLDPLDAEPSAAWRGTAVHAILDAWHKDGAPRGALVATANNVLDGMSAHPLERSLWRPRLLAALEWIDEEVVKLAAEGRRVLATEIRGEMRIDGIRIHGRADRIDRTPDGKLAVVDYKTGSPPSGKMVEAGFALQLGLIGMIAADGGFKDVDGVPNVFEYWSLSRRKPNHAKGPGFGWRDEPVLEGRKKSGIPREEFLHRTEEYLTDAISQWLLGQAPFTARLRPDIPSYNDYDQLMRLDEWIGWIGSDDVAQETPEDGA</sequence>
<organism evidence="2 3">
    <name type="scientific">Novosphingobium humi</name>
    <dbReference type="NCBI Taxonomy" id="2282397"/>
    <lineage>
        <taxon>Bacteria</taxon>
        <taxon>Pseudomonadati</taxon>
        <taxon>Pseudomonadota</taxon>
        <taxon>Alphaproteobacteria</taxon>
        <taxon>Sphingomonadales</taxon>
        <taxon>Sphingomonadaceae</taxon>
        <taxon>Novosphingobium</taxon>
    </lineage>
</organism>
<protein>
    <submittedName>
        <fullName evidence="2">Double-strand break repair protein AddB</fullName>
    </submittedName>
</protein>
<reference evidence="2 3" key="1">
    <citation type="submission" date="2023-02" db="EMBL/GenBank/DDBJ databases">
        <title>Genome sequence of Novosphingobium humi KACC 19094.</title>
        <authorList>
            <person name="Kim S."/>
            <person name="Heo J."/>
            <person name="Kwon S.-W."/>
        </authorList>
    </citation>
    <scope>NUCLEOTIDE SEQUENCE [LARGE SCALE GENOMIC DNA]</scope>
    <source>
        <strain evidence="2 3">KACC 19094</strain>
    </source>
</reference>
<evidence type="ECO:0000259" key="1">
    <source>
        <dbReference type="Pfam" id="PF12705"/>
    </source>
</evidence>
<keyword evidence="3" id="KW-1185">Reference proteome</keyword>
<dbReference type="SUPFAM" id="SSF52540">
    <property type="entry name" value="P-loop containing nucleoside triphosphate hydrolases"/>
    <property type="match status" value="1"/>
</dbReference>
<dbReference type="Proteomes" id="UP001218231">
    <property type="component" value="Chromosome"/>
</dbReference>
<dbReference type="NCBIfam" id="TIGR02786">
    <property type="entry name" value="addB_alphas"/>
    <property type="match status" value="1"/>
</dbReference>
<dbReference type="InterPro" id="IPR027417">
    <property type="entry name" value="P-loop_NTPase"/>
</dbReference>
<dbReference type="InterPro" id="IPR011335">
    <property type="entry name" value="Restrct_endonuc-II-like"/>
</dbReference>
<accession>A0ABY7TX18</accession>
<dbReference type="EMBL" id="CP117417">
    <property type="protein sequence ID" value="WCT76664.1"/>
    <property type="molecule type" value="Genomic_DNA"/>
</dbReference>
<dbReference type="InterPro" id="IPR011604">
    <property type="entry name" value="PDDEXK-like_dom_sf"/>
</dbReference>